<comment type="caution">
    <text evidence="1">The sequence shown here is derived from an EMBL/GenBank/DDBJ whole genome shotgun (WGS) entry which is preliminary data.</text>
</comment>
<evidence type="ECO:0000313" key="1">
    <source>
        <dbReference type="EMBL" id="GGH27632.1"/>
    </source>
</evidence>
<dbReference type="Proteomes" id="UP000603912">
    <property type="component" value="Unassembled WGS sequence"/>
</dbReference>
<protein>
    <submittedName>
        <fullName evidence="1">Uncharacterized protein</fullName>
    </submittedName>
</protein>
<dbReference type="EMBL" id="BMES01000002">
    <property type="protein sequence ID" value="GGH27632.1"/>
    <property type="molecule type" value="Genomic_DNA"/>
</dbReference>
<gene>
    <name evidence="1" type="ORF">GCM10007036_36290</name>
</gene>
<reference evidence="1" key="1">
    <citation type="journal article" date="2014" name="Int. J. Syst. Evol. Microbiol.">
        <title>Complete genome sequence of Corynebacterium casei LMG S-19264T (=DSM 44701T), isolated from a smear-ripened cheese.</title>
        <authorList>
            <consortium name="US DOE Joint Genome Institute (JGI-PGF)"/>
            <person name="Walter F."/>
            <person name="Albersmeier A."/>
            <person name="Kalinowski J."/>
            <person name="Ruckert C."/>
        </authorList>
    </citation>
    <scope>NUCLEOTIDE SEQUENCE</scope>
    <source>
        <strain evidence="1">CGMCC 1.12214</strain>
    </source>
</reference>
<name>A0A917IBJ5_9HYPH</name>
<reference evidence="1" key="2">
    <citation type="submission" date="2020-09" db="EMBL/GenBank/DDBJ databases">
        <authorList>
            <person name="Sun Q."/>
            <person name="Zhou Y."/>
        </authorList>
    </citation>
    <scope>NUCLEOTIDE SEQUENCE</scope>
    <source>
        <strain evidence="1">CGMCC 1.12214</strain>
    </source>
</reference>
<dbReference type="AlphaFoldDB" id="A0A917IBJ5"/>
<sequence length="93" mass="10442">MNLLAEPALRADAEAVAHQQHSDHQLRVDRWPTHLAVEGTKGGPDAGEIHEPVYAANEVISRDMSLQAELVEQRFLSHRPFAHHRVVPQPKDN</sequence>
<accession>A0A917IBJ5</accession>
<organism evidence="1 2">
    <name type="scientific">Alsobacter metallidurans</name>
    <dbReference type="NCBI Taxonomy" id="340221"/>
    <lineage>
        <taxon>Bacteria</taxon>
        <taxon>Pseudomonadati</taxon>
        <taxon>Pseudomonadota</taxon>
        <taxon>Alphaproteobacteria</taxon>
        <taxon>Hyphomicrobiales</taxon>
        <taxon>Alsobacteraceae</taxon>
        <taxon>Alsobacter</taxon>
    </lineage>
</organism>
<evidence type="ECO:0000313" key="2">
    <source>
        <dbReference type="Proteomes" id="UP000603912"/>
    </source>
</evidence>
<keyword evidence="2" id="KW-1185">Reference proteome</keyword>
<proteinExistence type="predicted"/>